<dbReference type="InterPro" id="IPR032675">
    <property type="entry name" value="LRR_dom_sf"/>
</dbReference>
<evidence type="ECO:0000256" key="1">
    <source>
        <dbReference type="ARBA" id="ARBA00004167"/>
    </source>
</evidence>
<dbReference type="InterPro" id="IPR001611">
    <property type="entry name" value="Leu-rich_rpt"/>
</dbReference>
<dbReference type="FunFam" id="3.80.10.10:FF:000095">
    <property type="entry name" value="LRR receptor-like serine/threonine-protein kinase GSO1"/>
    <property type="match status" value="2"/>
</dbReference>
<dbReference type="EMBL" id="SWLB01000015">
    <property type="protein sequence ID" value="KAF3328971.1"/>
    <property type="molecule type" value="Genomic_DNA"/>
</dbReference>
<keyword evidence="6" id="KW-1133">Transmembrane helix</keyword>
<dbReference type="Gene3D" id="3.80.10.10">
    <property type="entry name" value="Ribonuclease Inhibitor"/>
    <property type="match status" value="2"/>
</dbReference>
<proteinExistence type="predicted"/>
<evidence type="ECO:0000256" key="6">
    <source>
        <dbReference type="ARBA" id="ARBA00022989"/>
    </source>
</evidence>
<protein>
    <submittedName>
        <fullName evidence="8">Polygalacturonase inhibitor</fullName>
    </submittedName>
</protein>
<dbReference type="AlphaFoldDB" id="A0A833R2S8"/>
<dbReference type="InterPro" id="IPR051848">
    <property type="entry name" value="PGIP"/>
</dbReference>
<dbReference type="SUPFAM" id="SSF52058">
    <property type="entry name" value="L domain-like"/>
    <property type="match status" value="2"/>
</dbReference>
<keyword evidence="3" id="KW-0433">Leucine-rich repeat</keyword>
<keyword evidence="7" id="KW-0472">Membrane</keyword>
<evidence type="ECO:0000313" key="8">
    <source>
        <dbReference type="EMBL" id="KAF3328971.1"/>
    </source>
</evidence>
<keyword evidence="5" id="KW-0677">Repeat</keyword>
<evidence type="ECO:0000256" key="7">
    <source>
        <dbReference type="ARBA" id="ARBA00023136"/>
    </source>
</evidence>
<dbReference type="PANTHER" id="PTHR48059">
    <property type="entry name" value="POLYGALACTURONASE INHIBITOR 1"/>
    <property type="match status" value="1"/>
</dbReference>
<dbReference type="OrthoDB" id="676979at2759"/>
<dbReference type="Proteomes" id="UP000623129">
    <property type="component" value="Unassembled WGS sequence"/>
</dbReference>
<keyword evidence="9" id="KW-1185">Reference proteome</keyword>
<comment type="caution">
    <text evidence="8">The sequence shown here is derived from an EMBL/GenBank/DDBJ whole genome shotgun (WGS) entry which is preliminary data.</text>
</comment>
<gene>
    <name evidence="8" type="ORF">FCM35_KLT06049</name>
</gene>
<evidence type="ECO:0000256" key="2">
    <source>
        <dbReference type="ARBA" id="ARBA00004196"/>
    </source>
</evidence>
<sequence>MVMFGCGVELLQIKLLISTVLSTKEDEIMLLKMKKQLGNPDILRKWVKGFEYCGIGFNKPPNSLVYIACTSTGRVNNLRIKNLDFLATFPYAICGLTELDSLEIYNWPELHGPIPPCIRKLVNLRSLVITDTYLSDSLPSFSKNTNLFGITLSSNRLSGTIPPSLSKLLNLSSLDLSSNFITGTIPPKIVRGHSPTLFLSNNHLTGEIPNSYKSIDFKMINLGDNQLNGDASFLFGKQKTAVNIVLANNEFEFNLSVVKFSDKLYKLDLSHNKIYGNVPDSFASATGLQDPNLSFNRLCGELPKGGNMWRFNAADFVNNTCLCGNPLPPCFNLAPTSAPAPAPVSTTQFYLAPAPSPVSTALFDSAPAPAPISTTLFESAPPPDSRDDENILLKMKEQLGNHDIFRYWVKGFDYCGIGFTNVPDSLVVVFCTDTGRVFKLIIRNLDVFAPFPDAICEFTKVETIEIYHFPGLHGPIPSCISELVNLRSLIITQTSLSGYVPNFSNNTNLLGITLSSNELSGTIPTSLSTLPNLNFLDLGSNYLTGNIPPGLFPGDSPVLFLSNNNLSGEIPKSYGLVNFFMIHVGNNQLSGDASFLFGKQKTAINMDLANNNFEFDLNSVELSDRLNKLDLSHNKIYGNVPDSFASATRLSYLNLSFNRLCGELPKGGNMWIFNAVDFVNNTCLCGNPLPPCFNSAPAPAPEYTTP</sequence>
<comment type="subcellular location">
    <subcellularLocation>
        <location evidence="2">Cell envelope</location>
    </subcellularLocation>
    <subcellularLocation>
        <location evidence="1">Membrane</location>
        <topology evidence="1">Single-pass membrane protein</topology>
    </subcellularLocation>
</comment>
<dbReference type="SMART" id="SM00369">
    <property type="entry name" value="LRR_TYP"/>
    <property type="match status" value="2"/>
</dbReference>
<evidence type="ECO:0000256" key="4">
    <source>
        <dbReference type="ARBA" id="ARBA00022692"/>
    </source>
</evidence>
<accession>A0A833R2S8</accession>
<organism evidence="8 9">
    <name type="scientific">Carex littledalei</name>
    <dbReference type="NCBI Taxonomy" id="544730"/>
    <lineage>
        <taxon>Eukaryota</taxon>
        <taxon>Viridiplantae</taxon>
        <taxon>Streptophyta</taxon>
        <taxon>Embryophyta</taxon>
        <taxon>Tracheophyta</taxon>
        <taxon>Spermatophyta</taxon>
        <taxon>Magnoliopsida</taxon>
        <taxon>Liliopsida</taxon>
        <taxon>Poales</taxon>
        <taxon>Cyperaceae</taxon>
        <taxon>Cyperoideae</taxon>
        <taxon>Cariceae</taxon>
        <taxon>Carex</taxon>
        <taxon>Carex subgen. Euthyceras</taxon>
    </lineage>
</organism>
<evidence type="ECO:0000313" key="9">
    <source>
        <dbReference type="Proteomes" id="UP000623129"/>
    </source>
</evidence>
<dbReference type="PANTHER" id="PTHR48059:SF23">
    <property type="entry name" value="LEUCINE-RICH REPEAT-CONTAINING N-TERMINAL PLANT-TYPE DOMAIN-CONTAINING PROTEIN"/>
    <property type="match status" value="1"/>
</dbReference>
<evidence type="ECO:0000256" key="5">
    <source>
        <dbReference type="ARBA" id="ARBA00022737"/>
    </source>
</evidence>
<dbReference type="InterPro" id="IPR003591">
    <property type="entry name" value="Leu-rich_rpt_typical-subtyp"/>
</dbReference>
<dbReference type="Pfam" id="PF00560">
    <property type="entry name" value="LRR_1"/>
    <property type="match status" value="6"/>
</dbReference>
<keyword evidence="4" id="KW-0812">Transmembrane</keyword>
<reference evidence="8" key="1">
    <citation type="submission" date="2020-01" db="EMBL/GenBank/DDBJ databases">
        <title>Genome sequence of Kobresia littledalei, the first chromosome-level genome in the family Cyperaceae.</title>
        <authorList>
            <person name="Qu G."/>
        </authorList>
    </citation>
    <scope>NUCLEOTIDE SEQUENCE</scope>
    <source>
        <strain evidence="8">C.B.Clarke</strain>
        <tissue evidence="8">Leaf</tissue>
    </source>
</reference>
<name>A0A833R2S8_9POAL</name>
<dbReference type="GO" id="GO:0016020">
    <property type="term" value="C:membrane"/>
    <property type="evidence" value="ECO:0007669"/>
    <property type="project" value="UniProtKB-SubCell"/>
</dbReference>
<evidence type="ECO:0000256" key="3">
    <source>
        <dbReference type="ARBA" id="ARBA00022614"/>
    </source>
</evidence>